<reference evidence="12" key="1">
    <citation type="submission" date="2018-06" db="EMBL/GenBank/DDBJ databases">
        <authorList>
            <person name="Guldener U."/>
        </authorList>
    </citation>
    <scope>NUCLEOTIDE SEQUENCE [LARGE SCALE GENOMIC DNA]</scope>
    <source>
        <strain evidence="12">UTAD17</strain>
    </source>
</reference>
<dbReference type="GO" id="GO:0031966">
    <property type="term" value="C:mitochondrial membrane"/>
    <property type="evidence" value="ECO:0007669"/>
    <property type="project" value="UniProtKB-SubCell"/>
</dbReference>
<dbReference type="EMBL" id="UFAJ01000248">
    <property type="protein sequence ID" value="SSD59998.1"/>
    <property type="molecule type" value="Genomic_DNA"/>
</dbReference>
<dbReference type="VEuPathDB" id="FungiDB:SCODWIG_01759"/>
<keyword evidence="3 10" id="KW-0813">Transport</keyword>
<proteinExistence type="inferred from homology"/>
<evidence type="ECO:0000256" key="4">
    <source>
        <dbReference type="ARBA" id="ARBA00022692"/>
    </source>
</evidence>
<sequence>MSSANNKNKLSKKYAPHIVAASSMLASITTMSLSHPFEVLKIGQQLTFGNTTFNPRHKIKYYFKGLSSLNLAIVGKTFIRFRAYDYFCNLYENPQTGEISKFDMFKVGAFLGFIESVWVIPFENLKSRLVGNGLTTSEKLQGRTNIGPLPSKLNRNPVYDIYSNRFSIYYRNEYRVKPSMTFPQAVKEIWQVDGVKGYFRGSLATMYKNMASAFIYFSFYSSMKNAFNKENDRSKSILIGVASCSLVVIFTQPVDLIKTRLQSNRYGPRYYTGNLDCFRHTITEEGVSAFFKGWFPRLLKVGIINSGVGLGLYQYYEKILTLDDSVFQ</sequence>
<dbReference type="Gene3D" id="1.50.40.10">
    <property type="entry name" value="Mitochondrial carrier domain"/>
    <property type="match status" value="1"/>
</dbReference>
<dbReference type="SUPFAM" id="SSF103506">
    <property type="entry name" value="Mitochondrial carrier"/>
    <property type="match status" value="1"/>
</dbReference>
<dbReference type="PROSITE" id="PS50920">
    <property type="entry name" value="SOLCAR"/>
    <property type="match status" value="2"/>
</dbReference>
<keyword evidence="5" id="KW-0677">Repeat</keyword>
<evidence type="ECO:0000256" key="6">
    <source>
        <dbReference type="ARBA" id="ARBA00022989"/>
    </source>
</evidence>
<evidence type="ECO:0000256" key="3">
    <source>
        <dbReference type="ARBA" id="ARBA00022448"/>
    </source>
</evidence>
<dbReference type="GO" id="GO:0071913">
    <property type="term" value="F:citrate secondary active transmembrane transporter activity"/>
    <property type="evidence" value="ECO:0007669"/>
    <property type="project" value="TreeGrafter"/>
</dbReference>
<evidence type="ECO:0000256" key="9">
    <source>
        <dbReference type="PROSITE-ProRule" id="PRU00282"/>
    </source>
</evidence>
<accession>A0A376B5M7</accession>
<comment type="similarity">
    <text evidence="2 10">Belongs to the mitochondrial carrier (TC 2.A.29) family.</text>
</comment>
<evidence type="ECO:0000313" key="11">
    <source>
        <dbReference type="EMBL" id="SSD59998.1"/>
    </source>
</evidence>
<keyword evidence="4 9" id="KW-0812">Transmembrane</keyword>
<evidence type="ECO:0000256" key="7">
    <source>
        <dbReference type="ARBA" id="ARBA00023128"/>
    </source>
</evidence>
<keyword evidence="8 9" id="KW-0472">Membrane</keyword>
<name>A0A376B5M7_9ASCO</name>
<dbReference type="PANTHER" id="PTHR45788">
    <property type="entry name" value="SUCCINATE/FUMARATE MITOCHONDRIAL TRANSPORTER-RELATED"/>
    <property type="match status" value="1"/>
</dbReference>
<evidence type="ECO:0000256" key="10">
    <source>
        <dbReference type="RuleBase" id="RU000488"/>
    </source>
</evidence>
<keyword evidence="6" id="KW-1133">Transmembrane helix</keyword>
<dbReference type="InterPro" id="IPR049563">
    <property type="entry name" value="TXTP-like"/>
</dbReference>
<evidence type="ECO:0000256" key="2">
    <source>
        <dbReference type="ARBA" id="ARBA00006375"/>
    </source>
</evidence>
<dbReference type="OrthoDB" id="44467at2759"/>
<dbReference type="Pfam" id="PF00153">
    <property type="entry name" value="Mito_carr"/>
    <property type="match status" value="2"/>
</dbReference>
<dbReference type="Proteomes" id="UP000262825">
    <property type="component" value="Unassembled WGS sequence"/>
</dbReference>
<keyword evidence="12" id="KW-1185">Reference proteome</keyword>
<dbReference type="AlphaFoldDB" id="A0A376B5M7"/>
<dbReference type="GO" id="GO:0006843">
    <property type="term" value="P:mitochondrial citrate transmembrane transport"/>
    <property type="evidence" value="ECO:0007669"/>
    <property type="project" value="TreeGrafter"/>
</dbReference>
<keyword evidence="7" id="KW-0496">Mitochondrion</keyword>
<feature type="repeat" description="Solcar" evidence="9">
    <location>
        <begin position="231"/>
        <end position="319"/>
    </location>
</feature>
<evidence type="ECO:0000313" key="12">
    <source>
        <dbReference type="Proteomes" id="UP000262825"/>
    </source>
</evidence>
<evidence type="ECO:0000256" key="8">
    <source>
        <dbReference type="ARBA" id="ARBA00023136"/>
    </source>
</evidence>
<dbReference type="InterPro" id="IPR018108">
    <property type="entry name" value="MCP_transmembrane"/>
</dbReference>
<protein>
    <submittedName>
        <fullName evidence="11">Uncharacterized protein</fullName>
    </submittedName>
</protein>
<dbReference type="PANTHER" id="PTHR45788:SF5">
    <property type="entry name" value="AFR253WP"/>
    <property type="match status" value="1"/>
</dbReference>
<comment type="subcellular location">
    <subcellularLocation>
        <location evidence="1">Mitochondrion membrane</location>
        <topology evidence="1">Multi-pass membrane protein</topology>
    </subcellularLocation>
</comment>
<evidence type="ECO:0000256" key="1">
    <source>
        <dbReference type="ARBA" id="ARBA00004225"/>
    </source>
</evidence>
<feature type="repeat" description="Solcar" evidence="9">
    <location>
        <begin position="99"/>
        <end position="226"/>
    </location>
</feature>
<organism evidence="11 12">
    <name type="scientific">Saccharomycodes ludwigii</name>
    <dbReference type="NCBI Taxonomy" id="36035"/>
    <lineage>
        <taxon>Eukaryota</taxon>
        <taxon>Fungi</taxon>
        <taxon>Dikarya</taxon>
        <taxon>Ascomycota</taxon>
        <taxon>Saccharomycotina</taxon>
        <taxon>Saccharomycetes</taxon>
        <taxon>Saccharomycodales</taxon>
        <taxon>Saccharomycodaceae</taxon>
        <taxon>Saccharomycodes</taxon>
    </lineage>
</organism>
<evidence type="ECO:0000256" key="5">
    <source>
        <dbReference type="ARBA" id="ARBA00022737"/>
    </source>
</evidence>
<dbReference type="InterPro" id="IPR023395">
    <property type="entry name" value="MCP_dom_sf"/>
</dbReference>
<gene>
    <name evidence="11" type="ORF">SCODWIG_01759</name>
</gene>